<dbReference type="EMBL" id="QGKX02001290">
    <property type="protein sequence ID" value="KAF3538814.1"/>
    <property type="molecule type" value="Genomic_DNA"/>
</dbReference>
<comment type="caution">
    <text evidence="1">The sequence shown here is derived from an EMBL/GenBank/DDBJ whole genome shotgun (WGS) entry which is preliminary data.</text>
</comment>
<dbReference type="InterPro" id="IPR027417">
    <property type="entry name" value="P-loop_NTPase"/>
</dbReference>
<dbReference type="Proteomes" id="UP000712600">
    <property type="component" value="Unassembled WGS sequence"/>
</dbReference>
<reference evidence="1" key="1">
    <citation type="submission" date="2019-12" db="EMBL/GenBank/DDBJ databases">
        <title>Genome sequencing and annotation of Brassica cretica.</title>
        <authorList>
            <person name="Studholme D.J."/>
            <person name="Sarris P."/>
        </authorList>
    </citation>
    <scope>NUCLEOTIDE SEQUENCE</scope>
    <source>
        <strain evidence="1">PFS-109/04</strain>
        <tissue evidence="1">Leaf</tissue>
    </source>
</reference>
<evidence type="ECO:0000313" key="1">
    <source>
        <dbReference type="EMBL" id="KAF3538814.1"/>
    </source>
</evidence>
<dbReference type="Pfam" id="PF13671">
    <property type="entry name" value="AAA_33"/>
    <property type="match status" value="1"/>
</dbReference>
<dbReference type="SUPFAM" id="SSF52540">
    <property type="entry name" value="P-loop containing nucleoside triphosphate hydrolases"/>
    <property type="match status" value="1"/>
</dbReference>
<proteinExistence type="predicted"/>
<dbReference type="PANTHER" id="PTHR33477">
    <property type="entry name" value="P-LOOP NTPASE DOMAIN-CONTAINING PROTEIN LPA1 HOMOLOG 1"/>
    <property type="match status" value="1"/>
</dbReference>
<dbReference type="PANTHER" id="PTHR33477:SF3">
    <property type="entry name" value="P-LOOP NTPASE DOMAIN-CONTAINING PROTEIN LPA1 HOMOLOG 1"/>
    <property type="match status" value="1"/>
</dbReference>
<gene>
    <name evidence="1" type="ORF">F2Q69_00019208</name>
</gene>
<evidence type="ECO:0000313" key="2">
    <source>
        <dbReference type="Proteomes" id="UP000712600"/>
    </source>
</evidence>
<accession>A0A8S9QKR7</accession>
<dbReference type="Gene3D" id="3.40.50.300">
    <property type="entry name" value="P-loop containing nucleotide triphosphate hydrolases"/>
    <property type="match status" value="1"/>
</dbReference>
<sequence length="296" mass="32741">MISRRVFELIRSEGSLILSPTHGKESVFDKTCDAASACAGVGKVNCLAAADDVDKSKSKPFEMHKRRTTVVVSREIYVNVVCDALAEYKYVGHDQRADLILACKIRERKESVTVLLCGTSGCGKSTLSALLGSRLGITTVVSTDSIRHMMRSFVDEKQDPLLWASTYHAGECLDPSDEEYDDLAMEDKSYWTDNEEESRDTVAVMSEKKHKPATKDEKYVQNLDLFLRTAANKQLVGPLELCASLFMCETRRLSGKEKMKKRSLSISALGKHKSGLGDPIVLGAPRSFATRFLSSV</sequence>
<name>A0A8S9QKR7_BRACR</name>
<protein>
    <submittedName>
        <fullName evidence="1">Uncharacterized protein</fullName>
    </submittedName>
</protein>
<organism evidence="1 2">
    <name type="scientific">Brassica cretica</name>
    <name type="common">Mustard</name>
    <dbReference type="NCBI Taxonomy" id="69181"/>
    <lineage>
        <taxon>Eukaryota</taxon>
        <taxon>Viridiplantae</taxon>
        <taxon>Streptophyta</taxon>
        <taxon>Embryophyta</taxon>
        <taxon>Tracheophyta</taxon>
        <taxon>Spermatophyta</taxon>
        <taxon>Magnoliopsida</taxon>
        <taxon>eudicotyledons</taxon>
        <taxon>Gunneridae</taxon>
        <taxon>Pentapetalae</taxon>
        <taxon>rosids</taxon>
        <taxon>malvids</taxon>
        <taxon>Brassicales</taxon>
        <taxon>Brassicaceae</taxon>
        <taxon>Brassiceae</taxon>
        <taxon>Brassica</taxon>
    </lineage>
</organism>
<dbReference type="AlphaFoldDB" id="A0A8S9QKR7"/>